<gene>
    <name evidence="4" type="ORF">SAJA_09785</name>
</gene>
<dbReference type="Gene3D" id="1.25.40.10">
    <property type="entry name" value="Tetratricopeptide repeat domain"/>
    <property type="match status" value="2"/>
</dbReference>
<dbReference type="PANTHER" id="PTHR44858:SF1">
    <property type="entry name" value="UDP-N-ACETYLGLUCOSAMINE--PEPTIDE N-ACETYLGLUCOSAMINYLTRANSFERASE SPINDLY-RELATED"/>
    <property type="match status" value="1"/>
</dbReference>
<reference evidence="4 5" key="1">
    <citation type="submission" date="2013-10" db="EMBL/GenBank/DDBJ databases">
        <title>Salinisphaera japonica YTM-1 Genome Sequencing.</title>
        <authorList>
            <person name="Lai Q."/>
            <person name="Li C."/>
            <person name="Shao Z."/>
        </authorList>
    </citation>
    <scope>NUCLEOTIDE SEQUENCE [LARGE SCALE GENOMIC DNA]</scope>
    <source>
        <strain evidence="4 5">YTM-1</strain>
    </source>
</reference>
<dbReference type="InterPro" id="IPR019734">
    <property type="entry name" value="TPR_rpt"/>
</dbReference>
<accession>A0A423PNP2</accession>
<keyword evidence="2 3" id="KW-0802">TPR repeat</keyword>
<keyword evidence="1" id="KW-0677">Repeat</keyword>
<evidence type="ECO:0000256" key="2">
    <source>
        <dbReference type="ARBA" id="ARBA00022803"/>
    </source>
</evidence>
<dbReference type="PROSITE" id="PS50005">
    <property type="entry name" value="TPR"/>
    <property type="match status" value="2"/>
</dbReference>
<keyword evidence="5" id="KW-1185">Reference proteome</keyword>
<dbReference type="PANTHER" id="PTHR44858">
    <property type="entry name" value="TETRATRICOPEPTIDE REPEAT PROTEIN 6"/>
    <property type="match status" value="1"/>
</dbReference>
<sequence>MLAIAVVAAPSQAALRADDARIPGWQAAIERSMTTAANAPAARIAYHVLAGEMALSRDNMSEAAEQYAAALALNARVDQPVDAPTDLAERTAKVAITADRPDLAYPAVKLWAARQADDIAAQQAALELAFVNDDADGVIEFAPRFARAVGPGTAKTRQAYQRIADLLSGKPAKSAAAIALAKQIQAAADDKTAAGYALALVAFGYDELATARQAITPVIAAAPEWADAHLLAAFIEARDLHVARARDTLAALSGSADEKATYHARLARYLLSIGKNTAGLSEFETAVSLAPSDSDARFGLALARLGNEEPDKARMAFEALTDDAAHGDAASYYLGRIAEQQGAADAARQRYEQVGAGDYLFQARLRLAVVQAGSGELDAALNTLDALAEQTPSKADDLLSAKAELLTNAGQADRALSLYNEALAHRPGKPDLLYGRALAHESMGDIDAARADLDQILKIEPDNAMALNALGYLLTNHSSDYARAEKLIRRALKQQPEDASMLDSLGWVEYKQGDLAAARRHLERAYESAGHPEIARHLGEVRWAQGDHEAARQIWQEALAAHPDDADLKQTLKTHRS</sequence>
<evidence type="ECO:0000256" key="3">
    <source>
        <dbReference type="PROSITE-ProRule" id="PRU00339"/>
    </source>
</evidence>
<dbReference type="Pfam" id="PF14559">
    <property type="entry name" value="TPR_19"/>
    <property type="match status" value="1"/>
</dbReference>
<evidence type="ECO:0008006" key="6">
    <source>
        <dbReference type="Google" id="ProtNLM"/>
    </source>
</evidence>
<dbReference type="EMBL" id="AYKG01000029">
    <property type="protein sequence ID" value="ROO27210.1"/>
    <property type="molecule type" value="Genomic_DNA"/>
</dbReference>
<evidence type="ECO:0000313" key="5">
    <source>
        <dbReference type="Proteomes" id="UP000285310"/>
    </source>
</evidence>
<feature type="repeat" description="TPR" evidence="3">
    <location>
        <begin position="430"/>
        <end position="463"/>
    </location>
</feature>
<dbReference type="SUPFAM" id="SSF48452">
    <property type="entry name" value="TPR-like"/>
    <property type="match status" value="3"/>
</dbReference>
<protein>
    <recommendedName>
        <fullName evidence="6">Tetratricopeptide repeat protein</fullName>
    </recommendedName>
</protein>
<dbReference type="InterPro" id="IPR050498">
    <property type="entry name" value="Ycf3"/>
</dbReference>
<proteinExistence type="predicted"/>
<feature type="repeat" description="TPR" evidence="3">
    <location>
        <begin position="532"/>
        <end position="565"/>
    </location>
</feature>
<name>A0A423PNP2_9GAMM</name>
<dbReference type="AlphaFoldDB" id="A0A423PNP2"/>
<organism evidence="4 5">
    <name type="scientific">Salinisphaera japonica YTM-1</name>
    <dbReference type="NCBI Taxonomy" id="1209778"/>
    <lineage>
        <taxon>Bacteria</taxon>
        <taxon>Pseudomonadati</taxon>
        <taxon>Pseudomonadota</taxon>
        <taxon>Gammaproteobacteria</taxon>
        <taxon>Salinisphaerales</taxon>
        <taxon>Salinisphaeraceae</taxon>
        <taxon>Salinisphaera</taxon>
    </lineage>
</organism>
<dbReference type="OrthoDB" id="9766710at2"/>
<evidence type="ECO:0000313" key="4">
    <source>
        <dbReference type="EMBL" id="ROO27210.1"/>
    </source>
</evidence>
<evidence type="ECO:0000256" key="1">
    <source>
        <dbReference type="ARBA" id="ARBA00022737"/>
    </source>
</evidence>
<dbReference type="Pfam" id="PF13432">
    <property type="entry name" value="TPR_16"/>
    <property type="match status" value="2"/>
</dbReference>
<dbReference type="InterPro" id="IPR011990">
    <property type="entry name" value="TPR-like_helical_dom_sf"/>
</dbReference>
<dbReference type="SMART" id="SM00028">
    <property type="entry name" value="TPR"/>
    <property type="match status" value="8"/>
</dbReference>
<comment type="caution">
    <text evidence="4">The sequence shown here is derived from an EMBL/GenBank/DDBJ whole genome shotgun (WGS) entry which is preliminary data.</text>
</comment>
<dbReference type="Proteomes" id="UP000285310">
    <property type="component" value="Unassembled WGS sequence"/>
</dbReference>
<dbReference type="InParanoid" id="A0A423PNP2"/>